<dbReference type="AlphaFoldDB" id="A0A2H3BNX2"/>
<sequence length="278" mass="31204">MFERPENLKQPSRIWRKQREGVRMRTATGRTCALIERNLLRGSSSSSPGTSFVHANHVSRTSTDDLGGKRRLFSMLVIVRAGGVLIRVPEWHQKTSTVTWTSLRETVQCEVEWRSWNRKKTVDRQECVPKHVTIEVSSVYFRSKDGTNRKIEDSKRIDMHKKCNGGATQKFLNAGIEARPPRESNRVLVVASVFSDGIHVQEMHAIILVPPSLLEAAGFITPSKSGCVGDATTPGRDGKNVVFQRVAPREGYMRSRATTLAEERAVQTLAFSSFLLEV</sequence>
<proteinExistence type="predicted"/>
<evidence type="ECO:0000313" key="1">
    <source>
        <dbReference type="EMBL" id="PBK67748.1"/>
    </source>
</evidence>
<dbReference type="Proteomes" id="UP000218334">
    <property type="component" value="Unassembled WGS sequence"/>
</dbReference>
<protein>
    <submittedName>
        <fullName evidence="1">Uncharacterized protein</fullName>
    </submittedName>
</protein>
<organism evidence="1 2">
    <name type="scientific">Armillaria solidipes</name>
    <dbReference type="NCBI Taxonomy" id="1076256"/>
    <lineage>
        <taxon>Eukaryota</taxon>
        <taxon>Fungi</taxon>
        <taxon>Dikarya</taxon>
        <taxon>Basidiomycota</taxon>
        <taxon>Agaricomycotina</taxon>
        <taxon>Agaricomycetes</taxon>
        <taxon>Agaricomycetidae</taxon>
        <taxon>Agaricales</taxon>
        <taxon>Marasmiineae</taxon>
        <taxon>Physalacriaceae</taxon>
        <taxon>Armillaria</taxon>
    </lineage>
</organism>
<evidence type="ECO:0000313" key="2">
    <source>
        <dbReference type="Proteomes" id="UP000218334"/>
    </source>
</evidence>
<keyword evidence="2" id="KW-1185">Reference proteome</keyword>
<dbReference type="EMBL" id="KZ293435">
    <property type="protein sequence ID" value="PBK67748.1"/>
    <property type="molecule type" value="Genomic_DNA"/>
</dbReference>
<reference evidence="2" key="1">
    <citation type="journal article" date="2017" name="Nat. Ecol. Evol.">
        <title>Genome expansion and lineage-specific genetic innovations in the forest pathogenic fungi Armillaria.</title>
        <authorList>
            <person name="Sipos G."/>
            <person name="Prasanna A.N."/>
            <person name="Walter M.C."/>
            <person name="O'Connor E."/>
            <person name="Balint B."/>
            <person name="Krizsan K."/>
            <person name="Kiss B."/>
            <person name="Hess J."/>
            <person name="Varga T."/>
            <person name="Slot J."/>
            <person name="Riley R."/>
            <person name="Boka B."/>
            <person name="Rigling D."/>
            <person name="Barry K."/>
            <person name="Lee J."/>
            <person name="Mihaltcheva S."/>
            <person name="LaButti K."/>
            <person name="Lipzen A."/>
            <person name="Waldron R."/>
            <person name="Moloney N.M."/>
            <person name="Sperisen C."/>
            <person name="Kredics L."/>
            <person name="Vagvoelgyi C."/>
            <person name="Patrignani A."/>
            <person name="Fitzpatrick D."/>
            <person name="Nagy I."/>
            <person name="Doyle S."/>
            <person name="Anderson J.B."/>
            <person name="Grigoriev I.V."/>
            <person name="Gueldener U."/>
            <person name="Muensterkoetter M."/>
            <person name="Nagy L.G."/>
        </authorList>
    </citation>
    <scope>NUCLEOTIDE SEQUENCE [LARGE SCALE GENOMIC DNA]</scope>
    <source>
        <strain evidence="2">28-4</strain>
    </source>
</reference>
<accession>A0A2H3BNX2</accession>
<name>A0A2H3BNX2_9AGAR</name>
<gene>
    <name evidence="1" type="ORF">ARMSODRAFT_1005182</name>
</gene>